<comment type="subcellular location">
    <subcellularLocation>
        <location evidence="1">Membrane</location>
        <topology evidence="1">Single-pass membrane protein</topology>
    </subcellularLocation>
</comment>
<dbReference type="OrthoDB" id="8456255at2"/>
<dbReference type="EMBL" id="QWDD01000001">
    <property type="protein sequence ID" value="RNJ51056.1"/>
    <property type="molecule type" value="Genomic_DNA"/>
</dbReference>
<accession>A0A3M9XTU3</accession>
<name>A0A3M9XTU3_9HYPH</name>
<comment type="caution">
    <text evidence="6">The sequence shown here is derived from an EMBL/GenBank/DDBJ whole genome shotgun (WGS) entry which is preliminary data.</text>
</comment>
<dbReference type="SUPFAM" id="SSF74653">
    <property type="entry name" value="TolA/TonB C-terminal domain"/>
    <property type="match status" value="1"/>
</dbReference>
<keyword evidence="7" id="KW-1185">Reference proteome</keyword>
<evidence type="ECO:0000313" key="7">
    <source>
        <dbReference type="Proteomes" id="UP000268623"/>
    </source>
</evidence>
<gene>
    <name evidence="6" type="ORF">D1O30_17105</name>
</gene>
<keyword evidence="2" id="KW-0812">Transmembrane</keyword>
<keyword evidence="3" id="KW-1133">Transmembrane helix</keyword>
<reference evidence="6 7" key="1">
    <citation type="submission" date="2018-08" db="EMBL/GenBank/DDBJ databases">
        <title>Genome sequence of Methylocystis hirsuta CSC1, a methanotroph able to accumulate PHAs.</title>
        <authorList>
            <person name="Bordel S."/>
            <person name="Rodriguez E."/>
            <person name="Gancedo J."/>
            <person name="Munoz R."/>
        </authorList>
    </citation>
    <scope>NUCLEOTIDE SEQUENCE [LARGE SCALE GENOMIC DNA]</scope>
    <source>
        <strain evidence="6 7">CSC1</strain>
    </source>
</reference>
<evidence type="ECO:0000256" key="1">
    <source>
        <dbReference type="ARBA" id="ARBA00004167"/>
    </source>
</evidence>
<evidence type="ECO:0000256" key="4">
    <source>
        <dbReference type="ARBA" id="ARBA00023136"/>
    </source>
</evidence>
<dbReference type="Gene3D" id="3.30.1150.10">
    <property type="match status" value="1"/>
</dbReference>
<organism evidence="6 7">
    <name type="scientific">Methylocystis hirsuta</name>
    <dbReference type="NCBI Taxonomy" id="369798"/>
    <lineage>
        <taxon>Bacteria</taxon>
        <taxon>Pseudomonadati</taxon>
        <taxon>Pseudomonadota</taxon>
        <taxon>Alphaproteobacteria</taxon>
        <taxon>Hyphomicrobiales</taxon>
        <taxon>Methylocystaceae</taxon>
        <taxon>Methylocystis</taxon>
    </lineage>
</organism>
<dbReference type="NCBIfam" id="TIGR01352">
    <property type="entry name" value="tonB_Cterm"/>
    <property type="match status" value="1"/>
</dbReference>
<keyword evidence="5" id="KW-0732">Signal</keyword>
<dbReference type="Proteomes" id="UP000268623">
    <property type="component" value="Unassembled WGS sequence"/>
</dbReference>
<evidence type="ECO:0000256" key="3">
    <source>
        <dbReference type="ARBA" id="ARBA00022989"/>
    </source>
</evidence>
<protein>
    <submittedName>
        <fullName evidence="6">TonB family protein</fullName>
    </submittedName>
</protein>
<feature type="chain" id="PRO_5017970757" evidence="5">
    <location>
        <begin position="33"/>
        <end position="131"/>
    </location>
</feature>
<dbReference type="GO" id="GO:0016020">
    <property type="term" value="C:membrane"/>
    <property type="evidence" value="ECO:0007669"/>
    <property type="project" value="UniProtKB-SubCell"/>
</dbReference>
<evidence type="ECO:0000256" key="5">
    <source>
        <dbReference type="SAM" id="SignalP"/>
    </source>
</evidence>
<sequence length="131" mass="14651">MKRKGRKMRRLLPLTWALASLVAGIGTTPARAASDREAARAAYAARVSQILYARTYLDRSAQGFRMDLRRPARGFVRIRFEIDSSGSVQKFRVLEASSDLHARKAEEIVSGLRAPPPPGGGFTVEQMFRFR</sequence>
<dbReference type="InterPro" id="IPR006260">
    <property type="entry name" value="TonB/TolA_C"/>
</dbReference>
<feature type="signal peptide" evidence="5">
    <location>
        <begin position="1"/>
        <end position="32"/>
    </location>
</feature>
<dbReference type="AlphaFoldDB" id="A0A3M9XTU3"/>
<proteinExistence type="predicted"/>
<evidence type="ECO:0000256" key="2">
    <source>
        <dbReference type="ARBA" id="ARBA00022692"/>
    </source>
</evidence>
<evidence type="ECO:0000313" key="6">
    <source>
        <dbReference type="EMBL" id="RNJ51056.1"/>
    </source>
</evidence>
<keyword evidence="4" id="KW-0472">Membrane</keyword>